<dbReference type="GO" id="GO:0016831">
    <property type="term" value="F:carboxy-lyase activity"/>
    <property type="evidence" value="ECO:0007669"/>
    <property type="project" value="UniProtKB-KW"/>
</dbReference>
<evidence type="ECO:0000259" key="3">
    <source>
        <dbReference type="Pfam" id="PF02776"/>
    </source>
</evidence>
<reference evidence="5" key="1">
    <citation type="submission" date="2016-11" db="EMBL/GenBank/DDBJ databases">
        <authorList>
            <person name="Varghese N."/>
            <person name="Submissions S."/>
        </authorList>
    </citation>
    <scope>NUCLEOTIDE SEQUENCE [LARGE SCALE GENOMIC DNA]</scope>
    <source>
        <strain evidence="5">GAS401</strain>
    </source>
</reference>
<organism evidence="4 5">
    <name type="scientific">Bradyrhizobium erythrophlei</name>
    <dbReference type="NCBI Taxonomy" id="1437360"/>
    <lineage>
        <taxon>Bacteria</taxon>
        <taxon>Pseudomonadati</taxon>
        <taxon>Pseudomonadota</taxon>
        <taxon>Alphaproteobacteria</taxon>
        <taxon>Hyphomicrobiales</taxon>
        <taxon>Nitrobacteraceae</taxon>
        <taxon>Bradyrhizobium</taxon>
    </lineage>
</organism>
<dbReference type="SUPFAM" id="SSF52518">
    <property type="entry name" value="Thiamin diphosphate-binding fold (THDP-binding)"/>
    <property type="match status" value="1"/>
</dbReference>
<keyword evidence="4" id="KW-0670">Pyruvate</keyword>
<evidence type="ECO:0000256" key="2">
    <source>
        <dbReference type="ARBA" id="ARBA00023239"/>
    </source>
</evidence>
<dbReference type="AlphaFoldDB" id="A0A1M7TK90"/>
<dbReference type="PANTHER" id="PTHR42818">
    <property type="entry name" value="SULFOPYRUVATE DECARBOXYLASE SUBUNIT ALPHA"/>
    <property type="match status" value="1"/>
</dbReference>
<evidence type="ECO:0000256" key="1">
    <source>
        <dbReference type="ARBA" id="ARBA00022793"/>
    </source>
</evidence>
<name>A0A1M7TK90_9BRAD</name>
<sequence>MSGVLAAQGDAHRPSDVLNTLKRLGFGAVVSVPDGWLGKILIRIEHEPTMRLVRATHEEEALAIACGLRLGGVRTALLVQNAGVLSMGAGMVSLAQRYQFPLLMLVSYRGTPDDPVFYHVPKGRATEPVFRGVGLSYACVDRHRPIGPQVEHAATFAEEASCPFALLLSREDIQW</sequence>
<dbReference type="PANTHER" id="PTHR42818:SF1">
    <property type="entry name" value="SULFOPYRUVATE DECARBOXYLASE"/>
    <property type="match status" value="1"/>
</dbReference>
<dbReference type="Proteomes" id="UP000184096">
    <property type="component" value="Chromosome I"/>
</dbReference>
<dbReference type="GO" id="GO:0030976">
    <property type="term" value="F:thiamine pyrophosphate binding"/>
    <property type="evidence" value="ECO:0007669"/>
    <property type="project" value="InterPro"/>
</dbReference>
<accession>A0A1M7TK90</accession>
<proteinExistence type="predicted"/>
<dbReference type="InterPro" id="IPR051818">
    <property type="entry name" value="TPP_dependent_decarboxylase"/>
</dbReference>
<keyword evidence="5" id="KW-1185">Reference proteome</keyword>
<dbReference type="Pfam" id="PF02776">
    <property type="entry name" value="TPP_enzyme_N"/>
    <property type="match status" value="1"/>
</dbReference>
<dbReference type="OrthoDB" id="8220795at2"/>
<dbReference type="EMBL" id="LT670849">
    <property type="protein sequence ID" value="SHN71149.1"/>
    <property type="molecule type" value="Genomic_DNA"/>
</dbReference>
<feature type="domain" description="Thiamine pyrophosphate enzyme N-terminal TPP-binding" evidence="3">
    <location>
        <begin position="17"/>
        <end position="114"/>
    </location>
</feature>
<protein>
    <submittedName>
        <fullName evidence="4">Sulfopyruvate decarboxylase subunit alpha</fullName>
    </submittedName>
</protein>
<keyword evidence="1" id="KW-0210">Decarboxylase</keyword>
<dbReference type="InterPro" id="IPR012001">
    <property type="entry name" value="Thiamin_PyroP_enz_TPP-bd_dom"/>
</dbReference>
<dbReference type="InterPro" id="IPR029061">
    <property type="entry name" value="THDP-binding"/>
</dbReference>
<gene>
    <name evidence="4" type="ORF">SAMN05444170_1942</name>
</gene>
<evidence type="ECO:0000313" key="4">
    <source>
        <dbReference type="EMBL" id="SHN71149.1"/>
    </source>
</evidence>
<evidence type="ECO:0000313" key="5">
    <source>
        <dbReference type="Proteomes" id="UP000184096"/>
    </source>
</evidence>
<keyword evidence="2" id="KW-0456">Lyase</keyword>
<dbReference type="Gene3D" id="3.40.50.970">
    <property type="match status" value="1"/>
</dbReference>